<proteinExistence type="predicted"/>
<evidence type="ECO:0000313" key="2">
    <source>
        <dbReference type="Proteomes" id="UP001055167"/>
    </source>
</evidence>
<reference evidence="1" key="1">
    <citation type="journal article" date="2021" name="Front. Microbiol.">
        <title>Comprehensive Comparative Genomics and Phenotyping of Methylobacterium Species.</title>
        <authorList>
            <person name="Alessa O."/>
            <person name="Ogura Y."/>
            <person name="Fujitani Y."/>
            <person name="Takami H."/>
            <person name="Hayashi T."/>
            <person name="Sahin N."/>
            <person name="Tani A."/>
        </authorList>
    </citation>
    <scope>NUCLEOTIDE SEQUENCE</scope>
    <source>
        <strain evidence="1">KCTC 52305</strain>
    </source>
</reference>
<dbReference type="Proteomes" id="UP001055167">
    <property type="component" value="Unassembled WGS sequence"/>
</dbReference>
<organism evidence="1 2">
    <name type="scientific">Methylobacterium crusticola</name>
    <dbReference type="NCBI Taxonomy" id="1697972"/>
    <lineage>
        <taxon>Bacteria</taxon>
        <taxon>Pseudomonadati</taxon>
        <taxon>Pseudomonadota</taxon>
        <taxon>Alphaproteobacteria</taxon>
        <taxon>Hyphomicrobiales</taxon>
        <taxon>Methylobacteriaceae</taxon>
        <taxon>Methylobacterium</taxon>
    </lineage>
</organism>
<reference evidence="1" key="2">
    <citation type="submission" date="2021-08" db="EMBL/GenBank/DDBJ databases">
        <authorList>
            <person name="Tani A."/>
            <person name="Ola A."/>
            <person name="Ogura Y."/>
            <person name="Katsura K."/>
            <person name="Hayashi T."/>
        </authorList>
    </citation>
    <scope>NUCLEOTIDE SEQUENCE</scope>
    <source>
        <strain evidence="1">KCTC 52305</strain>
    </source>
</reference>
<evidence type="ECO:0008006" key="3">
    <source>
        <dbReference type="Google" id="ProtNLM"/>
    </source>
</evidence>
<gene>
    <name evidence="1" type="ORF">OPKNFCMD_1298</name>
</gene>
<sequence>MLDANERLVWSGLLPVHDDKAAVTFARTMLERHAIEVWDRARFVTRLETPERRRAA</sequence>
<keyword evidence="2" id="KW-1185">Reference proteome</keyword>
<accession>A0ABQ4QV88</accession>
<comment type="caution">
    <text evidence="1">The sequence shown here is derived from an EMBL/GenBank/DDBJ whole genome shotgun (WGS) entry which is preliminary data.</text>
</comment>
<protein>
    <recommendedName>
        <fullName evidence="3">DUF2285 domain-containing protein</fullName>
    </recommendedName>
</protein>
<evidence type="ECO:0000313" key="1">
    <source>
        <dbReference type="EMBL" id="GJD48576.1"/>
    </source>
</evidence>
<name>A0ABQ4QV88_9HYPH</name>
<dbReference type="EMBL" id="BPQH01000003">
    <property type="protein sequence ID" value="GJD48576.1"/>
    <property type="molecule type" value="Genomic_DNA"/>
</dbReference>